<gene>
    <name evidence="1" type="ORF">SAMN04488000_10451</name>
</gene>
<evidence type="ECO:0000313" key="2">
    <source>
        <dbReference type="Proteomes" id="UP000199503"/>
    </source>
</evidence>
<dbReference type="Proteomes" id="UP000199503">
    <property type="component" value="Unassembled WGS sequence"/>
</dbReference>
<organism evidence="1 2">
    <name type="scientific">Lentzea albida</name>
    <dbReference type="NCBI Taxonomy" id="65499"/>
    <lineage>
        <taxon>Bacteria</taxon>
        <taxon>Bacillati</taxon>
        <taxon>Actinomycetota</taxon>
        <taxon>Actinomycetes</taxon>
        <taxon>Pseudonocardiales</taxon>
        <taxon>Pseudonocardiaceae</taxon>
        <taxon>Lentzea</taxon>
    </lineage>
</organism>
<evidence type="ECO:0000313" key="1">
    <source>
        <dbReference type="EMBL" id="SEQ70096.1"/>
    </source>
</evidence>
<sequence>MSHTHPVIRRLGAAAILGLLGLGACSAEQPRPEPPGFETADACSLLRGDEVFEVDDRSARSAIGSTVRDCDWTSSRTQVELDLVLKPFAEESERLMVNGGYGAVINDRPMTRRCADASGLVTCEGVVEVRDGQLIEIEVVRRHPDPDAIGQLTQELTLKALERLPK</sequence>
<evidence type="ECO:0008006" key="3">
    <source>
        <dbReference type="Google" id="ProtNLM"/>
    </source>
</evidence>
<dbReference type="STRING" id="65499.SAMN04488000_10451"/>
<name>A0A1H9I695_9PSEU</name>
<protein>
    <recommendedName>
        <fullName evidence="3">DUF3558 domain-containing protein</fullName>
    </recommendedName>
</protein>
<accession>A0A1H9I695</accession>
<dbReference type="EMBL" id="FOFV01000004">
    <property type="protein sequence ID" value="SEQ70096.1"/>
    <property type="molecule type" value="Genomic_DNA"/>
</dbReference>
<dbReference type="AlphaFoldDB" id="A0A1H9I695"/>
<proteinExistence type="predicted"/>
<keyword evidence="2" id="KW-1185">Reference proteome</keyword>
<reference evidence="2" key="1">
    <citation type="submission" date="2016-10" db="EMBL/GenBank/DDBJ databases">
        <authorList>
            <person name="Varghese N."/>
            <person name="Submissions S."/>
        </authorList>
    </citation>
    <scope>NUCLEOTIDE SEQUENCE [LARGE SCALE GENOMIC DNA]</scope>
    <source>
        <strain evidence="2">DSM 44437</strain>
    </source>
</reference>